<reference evidence="4" key="1">
    <citation type="journal article" date="2019" name="Int. J. Syst. Evol. Microbiol.">
        <title>The Global Catalogue of Microorganisms (GCM) 10K type strain sequencing project: providing services to taxonomists for standard genome sequencing and annotation.</title>
        <authorList>
            <consortium name="The Broad Institute Genomics Platform"/>
            <consortium name="The Broad Institute Genome Sequencing Center for Infectious Disease"/>
            <person name="Wu L."/>
            <person name="Ma J."/>
        </authorList>
    </citation>
    <scope>NUCLEOTIDE SEQUENCE [LARGE SCALE GENOMIC DNA]</scope>
    <source>
        <strain evidence="4">JCM 14900</strain>
    </source>
</reference>
<dbReference type="Gene3D" id="3.20.20.150">
    <property type="entry name" value="Divalent-metal-dependent TIM barrel enzymes"/>
    <property type="match status" value="1"/>
</dbReference>
<dbReference type="EMBL" id="BAAAOF010000002">
    <property type="protein sequence ID" value="GAA1922336.1"/>
    <property type="molecule type" value="Genomic_DNA"/>
</dbReference>
<feature type="domain" description="Xylose isomerase-like TIM barrel" evidence="2">
    <location>
        <begin position="54"/>
        <end position="328"/>
    </location>
</feature>
<name>A0ABP5ATI0_9MICO</name>
<organism evidence="3 4">
    <name type="scientific">Microbacterium aoyamense</name>
    <dbReference type="NCBI Taxonomy" id="344166"/>
    <lineage>
        <taxon>Bacteria</taxon>
        <taxon>Bacillati</taxon>
        <taxon>Actinomycetota</taxon>
        <taxon>Actinomycetes</taxon>
        <taxon>Micrococcales</taxon>
        <taxon>Microbacteriaceae</taxon>
        <taxon>Microbacterium</taxon>
    </lineage>
</organism>
<gene>
    <name evidence="3" type="primary">iolE</name>
    <name evidence="3" type="ORF">GCM10009775_13540</name>
</gene>
<dbReference type="Pfam" id="PF01261">
    <property type="entry name" value="AP_endonuc_2"/>
    <property type="match status" value="1"/>
</dbReference>
<dbReference type="InterPro" id="IPR036237">
    <property type="entry name" value="Xyl_isomerase-like_sf"/>
</dbReference>
<dbReference type="InterPro" id="IPR013022">
    <property type="entry name" value="Xyl_isomerase-like_TIM-brl"/>
</dbReference>
<evidence type="ECO:0000256" key="1">
    <source>
        <dbReference type="ARBA" id="ARBA00023277"/>
    </source>
</evidence>
<evidence type="ECO:0000313" key="4">
    <source>
        <dbReference type="Proteomes" id="UP001501343"/>
    </source>
</evidence>
<dbReference type="PANTHER" id="PTHR12110:SF41">
    <property type="entry name" value="INOSOSE DEHYDRATASE"/>
    <property type="match status" value="1"/>
</dbReference>
<evidence type="ECO:0000259" key="2">
    <source>
        <dbReference type="Pfam" id="PF01261"/>
    </source>
</evidence>
<dbReference type="SUPFAM" id="SSF51658">
    <property type="entry name" value="Xylose isomerase-like"/>
    <property type="match status" value="1"/>
</dbReference>
<sequence>MTNPSIPNIRFGTNLIGFFDAAFLGHAPGAPRSVWVSGFEANPRDAFDKMLDGVRDAGLEGVELAPNPGGWERALQAYGSTAGLKKALDERGLVLTSSYAHGKQLIGAALEDPAAEAIADDAFERHARFLAEMGADTIVSGNLARSRFGDASPDDTATPEDFAAPVLREVHQRFADQLNRLGAIVGAHGVKIAIHTDAYSICSREADIATLMALTDPATVQLCPDAGHIALDGGDPVAVLRQNIDRVPTMHWKDCAAPLSGHVLRGDGLQRHDVMLTYFRILGSGTVDWRGWMEVLREHGWRGWASEEIDNSPDPVGELRQGLEYFRTELAPIYS</sequence>
<protein>
    <submittedName>
        <fullName evidence="3">Myo-inosose-2 dehydratase</fullName>
    </submittedName>
</protein>
<dbReference type="InterPro" id="IPR050312">
    <property type="entry name" value="IolE/XylAMocC-like"/>
</dbReference>
<evidence type="ECO:0000313" key="3">
    <source>
        <dbReference type="EMBL" id="GAA1922336.1"/>
    </source>
</evidence>
<dbReference type="Proteomes" id="UP001501343">
    <property type="component" value="Unassembled WGS sequence"/>
</dbReference>
<dbReference type="PANTHER" id="PTHR12110">
    <property type="entry name" value="HYDROXYPYRUVATE ISOMERASE"/>
    <property type="match status" value="1"/>
</dbReference>
<comment type="caution">
    <text evidence="3">The sequence shown here is derived from an EMBL/GenBank/DDBJ whole genome shotgun (WGS) entry which is preliminary data.</text>
</comment>
<proteinExistence type="predicted"/>
<keyword evidence="1" id="KW-0119">Carbohydrate metabolism</keyword>
<accession>A0ABP5ATI0</accession>
<keyword evidence="4" id="KW-1185">Reference proteome</keyword>